<keyword evidence="5 9" id="KW-0812">Transmembrane</keyword>
<dbReference type="Pfam" id="PF00528">
    <property type="entry name" value="BPD_transp_1"/>
    <property type="match status" value="1"/>
</dbReference>
<evidence type="ECO:0000256" key="5">
    <source>
        <dbReference type="ARBA" id="ARBA00022692"/>
    </source>
</evidence>
<dbReference type="InterPro" id="IPR000515">
    <property type="entry name" value="MetI-like"/>
</dbReference>
<feature type="transmembrane region" description="Helical" evidence="9">
    <location>
        <begin position="56"/>
        <end position="78"/>
    </location>
</feature>
<dbReference type="InterPro" id="IPR043429">
    <property type="entry name" value="ArtM/GltK/GlnP/TcyL/YhdX-like"/>
</dbReference>
<comment type="similarity">
    <text evidence="2">Belongs to the binding-protein-dependent transport system permease family. HisMQ subfamily.</text>
</comment>
<evidence type="ECO:0000256" key="3">
    <source>
        <dbReference type="ARBA" id="ARBA00022448"/>
    </source>
</evidence>
<dbReference type="EMBL" id="JAQQLF010000022">
    <property type="protein sequence ID" value="MDC7718601.1"/>
    <property type="molecule type" value="Genomic_DNA"/>
</dbReference>
<feature type="transmembrane region" description="Helical" evidence="9">
    <location>
        <begin position="225"/>
        <end position="246"/>
    </location>
</feature>
<keyword evidence="8 9" id="KW-0472">Membrane</keyword>
<proteinExistence type="inferred from homology"/>
<evidence type="ECO:0000256" key="6">
    <source>
        <dbReference type="ARBA" id="ARBA00022970"/>
    </source>
</evidence>
<dbReference type="CDD" id="cd06261">
    <property type="entry name" value="TM_PBP2"/>
    <property type="match status" value="1"/>
</dbReference>
<feature type="transmembrane region" description="Helical" evidence="9">
    <location>
        <begin position="90"/>
        <end position="115"/>
    </location>
</feature>
<feature type="domain" description="ABC transmembrane type-1" evidence="10">
    <location>
        <begin position="59"/>
        <end position="247"/>
    </location>
</feature>
<dbReference type="Proteomes" id="UP001219956">
    <property type="component" value="Unassembled WGS sequence"/>
</dbReference>
<dbReference type="PROSITE" id="PS50928">
    <property type="entry name" value="ABC_TM1"/>
    <property type="match status" value="1"/>
</dbReference>
<evidence type="ECO:0000256" key="8">
    <source>
        <dbReference type="ARBA" id="ARBA00023136"/>
    </source>
</evidence>
<gene>
    <name evidence="11" type="ORF">PQU95_15445</name>
</gene>
<evidence type="ECO:0000256" key="9">
    <source>
        <dbReference type="RuleBase" id="RU363032"/>
    </source>
</evidence>
<keyword evidence="7 9" id="KW-1133">Transmembrane helix</keyword>
<keyword evidence="6" id="KW-0029">Amino-acid transport</keyword>
<dbReference type="InterPro" id="IPR010065">
    <property type="entry name" value="AA_ABC_transptr_permease_3TM"/>
</dbReference>
<dbReference type="InterPro" id="IPR035906">
    <property type="entry name" value="MetI-like_sf"/>
</dbReference>
<dbReference type="RefSeq" id="WP_272752838.1">
    <property type="nucleotide sequence ID" value="NZ_JAQQLF010000022.1"/>
</dbReference>
<evidence type="ECO:0000256" key="2">
    <source>
        <dbReference type="ARBA" id="ARBA00010072"/>
    </source>
</evidence>
<keyword evidence="12" id="KW-1185">Reference proteome</keyword>
<evidence type="ECO:0000256" key="4">
    <source>
        <dbReference type="ARBA" id="ARBA00022475"/>
    </source>
</evidence>
<organism evidence="11 12">
    <name type="scientific">Vogesella aquatica</name>
    <dbReference type="NCBI Taxonomy" id="2984206"/>
    <lineage>
        <taxon>Bacteria</taxon>
        <taxon>Pseudomonadati</taxon>
        <taxon>Pseudomonadota</taxon>
        <taxon>Betaproteobacteria</taxon>
        <taxon>Neisseriales</taxon>
        <taxon>Chromobacteriaceae</taxon>
        <taxon>Vogesella</taxon>
    </lineage>
</organism>
<accession>A0ABT5J1B5</accession>
<sequence length="262" mass="28803">MPLNKHTVFRLQVSLVMAGLLSLFVWFANVFALDYRFVLDKLPFLLGLRLNPDGLLQGVPLTVLLCLVSTTLATLIGLASALGRLSANPLLYGVATFYNSFFKGTPLLVQILLIYLGLPQLGIVPDAIPSGIVALSLCYGAYLSEVFRAAILSIPHGQWEAGRALGMSKAAIMRFVILPQAQKVAVPPAFSLFISMLKDSSLVSVMGLWEIMFLSQSYGRSAYRYMEMLLSAALIYWLLSIVLELCQHRLEHKLAAGQRPAR</sequence>
<evidence type="ECO:0000313" key="12">
    <source>
        <dbReference type="Proteomes" id="UP001219956"/>
    </source>
</evidence>
<dbReference type="PANTHER" id="PTHR30614:SF0">
    <property type="entry name" value="L-CYSTINE TRANSPORT SYSTEM PERMEASE PROTEIN TCYL"/>
    <property type="match status" value="1"/>
</dbReference>
<evidence type="ECO:0000256" key="1">
    <source>
        <dbReference type="ARBA" id="ARBA00004429"/>
    </source>
</evidence>
<protein>
    <submittedName>
        <fullName evidence="11">Amino acid ABC transporter permease</fullName>
    </submittedName>
</protein>
<evidence type="ECO:0000256" key="7">
    <source>
        <dbReference type="ARBA" id="ARBA00022989"/>
    </source>
</evidence>
<dbReference type="Gene3D" id="1.10.3720.10">
    <property type="entry name" value="MetI-like"/>
    <property type="match status" value="1"/>
</dbReference>
<keyword evidence="3 9" id="KW-0813">Transport</keyword>
<comment type="subcellular location">
    <subcellularLocation>
        <location evidence="1">Cell inner membrane</location>
        <topology evidence="1">Multi-pass membrane protein</topology>
    </subcellularLocation>
    <subcellularLocation>
        <location evidence="9">Cell membrane</location>
        <topology evidence="9">Multi-pass membrane protein</topology>
    </subcellularLocation>
</comment>
<evidence type="ECO:0000259" key="10">
    <source>
        <dbReference type="PROSITE" id="PS50928"/>
    </source>
</evidence>
<dbReference type="NCBIfam" id="TIGR01726">
    <property type="entry name" value="HEQRo_perm_3TM"/>
    <property type="match status" value="1"/>
</dbReference>
<name>A0ABT5J1B5_9NEIS</name>
<dbReference type="SUPFAM" id="SSF161098">
    <property type="entry name" value="MetI-like"/>
    <property type="match status" value="1"/>
</dbReference>
<comment type="caution">
    <text evidence="11">The sequence shown here is derived from an EMBL/GenBank/DDBJ whole genome shotgun (WGS) entry which is preliminary data.</text>
</comment>
<keyword evidence="4" id="KW-1003">Cell membrane</keyword>
<dbReference type="PANTHER" id="PTHR30614">
    <property type="entry name" value="MEMBRANE COMPONENT OF AMINO ACID ABC TRANSPORTER"/>
    <property type="match status" value="1"/>
</dbReference>
<feature type="transmembrane region" description="Helical" evidence="9">
    <location>
        <begin position="127"/>
        <end position="144"/>
    </location>
</feature>
<evidence type="ECO:0000313" key="11">
    <source>
        <dbReference type="EMBL" id="MDC7718601.1"/>
    </source>
</evidence>
<reference evidence="11 12" key="1">
    <citation type="submission" date="2023-01" db="EMBL/GenBank/DDBJ databases">
        <title>Novel species of the genus Vogesella isolated from rivers.</title>
        <authorList>
            <person name="Lu H."/>
        </authorList>
    </citation>
    <scope>NUCLEOTIDE SEQUENCE [LARGE SCALE GENOMIC DNA]</scope>
    <source>
        <strain evidence="11 12">DC21W</strain>
    </source>
</reference>